<dbReference type="Pfam" id="PF12571">
    <property type="entry name" value="Phage_tail_fib"/>
    <property type="match status" value="1"/>
</dbReference>
<evidence type="ECO:0008006" key="5">
    <source>
        <dbReference type="Google" id="ProtNLM"/>
    </source>
</evidence>
<dbReference type="Proteomes" id="UP000217830">
    <property type="component" value="Unassembled WGS sequence"/>
</dbReference>
<dbReference type="EMBL" id="NRST01000001">
    <property type="protein sequence ID" value="PAW54963.1"/>
    <property type="molecule type" value="Genomic_DNA"/>
</dbReference>
<dbReference type="PANTHER" id="PTHR35191:SF1">
    <property type="entry name" value="PROPHAGE SIDE TAIL FIBER PROTEIN HOMOLOG STFQ-RELATED"/>
    <property type="match status" value="1"/>
</dbReference>
<evidence type="ECO:0000313" key="4">
    <source>
        <dbReference type="Proteomes" id="UP000217830"/>
    </source>
</evidence>
<feature type="domain" description="Putative tail fiber protein gp53-like C-terminal" evidence="2">
    <location>
        <begin position="576"/>
        <end position="657"/>
    </location>
</feature>
<dbReference type="InterPro" id="IPR022225">
    <property type="entry name" value="Phage_tail_fibre_N"/>
</dbReference>
<evidence type="ECO:0000313" key="3">
    <source>
        <dbReference type="EMBL" id="PAW54963.1"/>
    </source>
</evidence>
<evidence type="ECO:0000259" key="1">
    <source>
        <dbReference type="Pfam" id="PF12571"/>
    </source>
</evidence>
<dbReference type="RefSeq" id="WP_095667265.1">
    <property type="nucleotide sequence ID" value="NZ_NRSS01000004.1"/>
</dbReference>
<proteinExistence type="predicted"/>
<dbReference type="Pfam" id="PF21882">
    <property type="entry name" value="Gp53-like_C"/>
    <property type="match status" value="1"/>
</dbReference>
<dbReference type="InterPro" id="IPR051934">
    <property type="entry name" value="Phage_Tail_Fiber_Structural"/>
</dbReference>
<evidence type="ECO:0000259" key="2">
    <source>
        <dbReference type="Pfam" id="PF21882"/>
    </source>
</evidence>
<organism evidence="3 4">
    <name type="scientific">Pseudomonas moraviensis</name>
    <dbReference type="NCBI Taxonomy" id="321662"/>
    <lineage>
        <taxon>Bacteria</taxon>
        <taxon>Pseudomonadati</taxon>
        <taxon>Pseudomonadota</taxon>
        <taxon>Gammaproteobacteria</taxon>
        <taxon>Pseudomonadales</taxon>
        <taxon>Pseudomonadaceae</taxon>
        <taxon>Pseudomonas</taxon>
    </lineage>
</organism>
<feature type="domain" description="Phage tail fibre protein N-terminal" evidence="1">
    <location>
        <begin position="6"/>
        <end position="158"/>
    </location>
</feature>
<comment type="caution">
    <text evidence="3">The sequence shown here is derived from an EMBL/GenBank/DDBJ whole genome shotgun (WGS) entry which is preliminary data.</text>
</comment>
<protein>
    <recommendedName>
        <fullName evidence="5">Phage tail protein</fullName>
    </recommendedName>
</protein>
<gene>
    <name evidence="3" type="ORF">CKQ80_06485</name>
</gene>
<dbReference type="InterPro" id="IPR054075">
    <property type="entry name" value="Gp53-like_C"/>
</dbReference>
<dbReference type="PANTHER" id="PTHR35191">
    <property type="entry name" value="PROPHAGE SIDE TAIL FIBER PROTEIN HOMOLOG STFQ-RELATED"/>
    <property type="match status" value="1"/>
</dbReference>
<name>A0A2A2PHW8_9PSED</name>
<dbReference type="AlphaFoldDB" id="A0A2A2PHW8"/>
<sequence>MIDANSQFFAILTNVGMAKQANADALGIAWKITEMGVGDANPGGLADPPNPVPAATQTKLLNEWRRKPLNQLRVDPVNPAVIIAEQIIPADEGGKWIREIGLYDADGDLVAVANCAPSFKPLLSQGSGRTQVVRMNFVVSSTGNITLKIDPAVVLATREWVLAQILEELSKLDIKQSVRAATTANINLVGLQVVDGVSLNAGDRVLVKNQTAAKDNGPYVVAVGTWVRAKDADNSTKVTPNLTVAVEVGATQADTIWQLVTDGTIVVDTTALTFKDITDGFARLFSPTFSGNPTAPTPAQFDSSKSLATTEFLRRRGFEFSGFTTNDASLVLSATHVGGLHSFSAATQLTATLPPTAGVAQGATITLVSAGPGGLKVLGSGTDVVYTSTGVAGPLVLALGDTAEFIRLQDQWRLVGGSVLLRFAGTMSGAHFITQPQFDNGKALATTEFVQRAQGNFSGQTTINTSATTLTPAMAGRRIVGSLAGTWTLPVLTASPVGSKFYIQNSSSGDIVVNRQGSDIIVALAKTVNSIIIPMGSSGVLVCGETNWVFEEGVAALKYSTEFASSISGSGWAKNANGLIEQWGTGVTDANGYVYVTFPIPFPNAPRNITLTHVGSMSLMHALMGAGLGATGCRLRVQNSSGTSDANWTVHWRAIGN</sequence>
<dbReference type="Gene3D" id="2.60.40.3940">
    <property type="match status" value="1"/>
</dbReference>
<keyword evidence="4" id="KW-1185">Reference proteome</keyword>
<reference evidence="3 4" key="1">
    <citation type="submission" date="2017-08" db="EMBL/GenBank/DDBJ databases">
        <title>Draft Genome Sequence of Pseudomonas moraviensis TYU6, isolated from Taxus cuspidata by using PacBio Single-Molecule Real-Time Technology.</title>
        <authorList>
            <person name="Baek K.-H."/>
            <person name="Mishra A.K."/>
        </authorList>
    </citation>
    <scope>NUCLEOTIDE SEQUENCE [LARGE SCALE GENOMIC DNA]</scope>
    <source>
        <strain evidence="3 4">TYU6</strain>
    </source>
</reference>
<accession>A0A2A2PHW8</accession>